<evidence type="ECO:0000256" key="1">
    <source>
        <dbReference type="ARBA" id="ARBA00004141"/>
    </source>
</evidence>
<organism evidence="7 8">
    <name type="scientific">Legionella feeleii</name>
    <dbReference type="NCBI Taxonomy" id="453"/>
    <lineage>
        <taxon>Bacteria</taxon>
        <taxon>Pseudomonadati</taxon>
        <taxon>Pseudomonadota</taxon>
        <taxon>Gammaproteobacteria</taxon>
        <taxon>Legionellales</taxon>
        <taxon>Legionellaceae</taxon>
        <taxon>Legionella</taxon>
    </lineage>
</organism>
<dbReference type="GO" id="GO:0016020">
    <property type="term" value="C:membrane"/>
    <property type="evidence" value="ECO:0007669"/>
    <property type="project" value="UniProtKB-SubCell"/>
</dbReference>
<keyword evidence="4 5" id="KW-0472">Membrane</keyword>
<proteinExistence type="predicted"/>
<name>A0A378IY38_9GAMM</name>
<dbReference type="PANTHER" id="PTHR11814">
    <property type="entry name" value="SULFATE TRANSPORTER"/>
    <property type="match status" value="1"/>
</dbReference>
<reference evidence="7 8" key="1">
    <citation type="submission" date="2018-06" db="EMBL/GenBank/DDBJ databases">
        <authorList>
            <consortium name="Pathogen Informatics"/>
            <person name="Doyle S."/>
        </authorList>
    </citation>
    <scope>NUCLEOTIDE SEQUENCE [LARGE SCALE GENOMIC DNA]</scope>
    <source>
        <strain evidence="7 8">NCTC11978</strain>
    </source>
</reference>
<accession>A0A378IY38</accession>
<protein>
    <submittedName>
        <fullName evidence="7">Sulfate transporter</fullName>
    </submittedName>
</protein>
<evidence type="ECO:0000313" key="8">
    <source>
        <dbReference type="Proteomes" id="UP000254033"/>
    </source>
</evidence>
<gene>
    <name evidence="7" type="ORF">NCTC11978_03026</name>
</gene>
<feature type="transmembrane region" description="Helical" evidence="5">
    <location>
        <begin position="12"/>
        <end position="33"/>
    </location>
</feature>
<dbReference type="GO" id="GO:0055085">
    <property type="term" value="P:transmembrane transport"/>
    <property type="evidence" value="ECO:0007669"/>
    <property type="project" value="InterPro"/>
</dbReference>
<evidence type="ECO:0000313" key="7">
    <source>
        <dbReference type="EMBL" id="STX39820.1"/>
    </source>
</evidence>
<evidence type="ECO:0000256" key="4">
    <source>
        <dbReference type="ARBA" id="ARBA00023136"/>
    </source>
</evidence>
<sequence length="232" mass="25963">MIMGYAKAGFIAYFLPSSVIKGMLTGIGLLIILKQIPYALGYDNEVVGDLSDFQVDGETSFASISSAFHALILWETVLTKKHKVFELIQGPIIVVLFKQLYRLGSEQFVPFIATVTGILATDLLKGICIGLAFGIFYTLRHSYYNTYSMKDTSTRENEHAVYHLVLAEEVSFFNKAIIIQALDAIPPYSKVIIDCSNSKSIAYDVIEYLRDYKINAKLKNITVETIDFIESV</sequence>
<evidence type="ECO:0000259" key="6">
    <source>
        <dbReference type="Pfam" id="PF00916"/>
    </source>
</evidence>
<keyword evidence="3 5" id="KW-1133">Transmembrane helix</keyword>
<dbReference type="Proteomes" id="UP000254033">
    <property type="component" value="Unassembled WGS sequence"/>
</dbReference>
<feature type="transmembrane region" description="Helical" evidence="5">
    <location>
        <begin position="84"/>
        <end position="101"/>
    </location>
</feature>
<evidence type="ECO:0000256" key="3">
    <source>
        <dbReference type="ARBA" id="ARBA00022989"/>
    </source>
</evidence>
<dbReference type="Pfam" id="PF00916">
    <property type="entry name" value="Sulfate_transp"/>
    <property type="match status" value="1"/>
</dbReference>
<comment type="subcellular location">
    <subcellularLocation>
        <location evidence="1">Membrane</location>
        <topology evidence="1">Multi-pass membrane protein</topology>
    </subcellularLocation>
</comment>
<dbReference type="EMBL" id="UGNY01000001">
    <property type="protein sequence ID" value="STX39820.1"/>
    <property type="molecule type" value="Genomic_DNA"/>
</dbReference>
<feature type="transmembrane region" description="Helical" evidence="5">
    <location>
        <begin position="107"/>
        <end position="139"/>
    </location>
</feature>
<evidence type="ECO:0000256" key="2">
    <source>
        <dbReference type="ARBA" id="ARBA00022692"/>
    </source>
</evidence>
<evidence type="ECO:0000256" key="5">
    <source>
        <dbReference type="SAM" id="Phobius"/>
    </source>
</evidence>
<dbReference type="InterPro" id="IPR001902">
    <property type="entry name" value="SLC26A/SulP_fam"/>
</dbReference>
<feature type="domain" description="SLC26A/SulP transporter" evidence="6">
    <location>
        <begin position="2"/>
        <end position="98"/>
    </location>
</feature>
<dbReference type="InterPro" id="IPR011547">
    <property type="entry name" value="SLC26A/SulP_dom"/>
</dbReference>
<keyword evidence="2 5" id="KW-0812">Transmembrane</keyword>
<dbReference type="AlphaFoldDB" id="A0A378IY38"/>